<evidence type="ECO:0000313" key="1">
    <source>
        <dbReference type="EMBL" id="MBB5059038.1"/>
    </source>
</evidence>
<sequence>MRQRRPQLELAIESPCTESWDNMSGTLAQRHCSCCQKHVHNFAAMTPRQIERTLAENEGHLCARITKRVDGSLVTAQELAGSGFTSRAAGLLLGAALSTAAVHAQSTPTAGKAIVSGRFTAPNGGPLPAQGYVIFAANGQSIIESKTDQDGNWKAEIAPGMYDVIFRTSPFFGERINAVELHPGDQKFAAIPGRLALGHLGLVDRYRDNTQTFTTGGDLATSYRYPISYLFKRPLRYLKHLPHNFS</sequence>
<dbReference type="EMBL" id="JACHIP010000005">
    <property type="protein sequence ID" value="MBB5059038.1"/>
    <property type="molecule type" value="Genomic_DNA"/>
</dbReference>
<gene>
    <name evidence="1" type="ORF">HDF16_003761</name>
</gene>
<keyword evidence="2" id="KW-1185">Reference proteome</keyword>
<evidence type="ECO:0008006" key="3">
    <source>
        <dbReference type="Google" id="ProtNLM"/>
    </source>
</evidence>
<dbReference type="RefSeq" id="WP_184219820.1">
    <property type="nucleotide sequence ID" value="NZ_JACHIP010000005.1"/>
</dbReference>
<accession>A0A7W7ZG01</accession>
<reference evidence="1 2" key="1">
    <citation type="submission" date="2020-08" db="EMBL/GenBank/DDBJ databases">
        <title>Genomic Encyclopedia of Type Strains, Phase IV (KMG-V): Genome sequencing to study the core and pangenomes of soil and plant-associated prokaryotes.</title>
        <authorList>
            <person name="Whitman W."/>
        </authorList>
    </citation>
    <scope>NUCLEOTIDE SEQUENCE [LARGE SCALE GENOMIC DNA]</scope>
    <source>
        <strain evidence="1 2">M8UP14</strain>
    </source>
</reference>
<protein>
    <recommendedName>
        <fullName evidence="3">Carboxypeptidase regulatory-like domain-containing protein</fullName>
    </recommendedName>
</protein>
<dbReference type="AlphaFoldDB" id="A0A7W7ZG01"/>
<dbReference type="Proteomes" id="UP000540989">
    <property type="component" value="Unassembled WGS sequence"/>
</dbReference>
<proteinExistence type="predicted"/>
<evidence type="ECO:0000313" key="2">
    <source>
        <dbReference type="Proteomes" id="UP000540989"/>
    </source>
</evidence>
<name>A0A7W7ZG01_9BACT</name>
<organism evidence="1 2">
    <name type="scientific">Granulicella aggregans</name>
    <dbReference type="NCBI Taxonomy" id="474949"/>
    <lineage>
        <taxon>Bacteria</taxon>
        <taxon>Pseudomonadati</taxon>
        <taxon>Acidobacteriota</taxon>
        <taxon>Terriglobia</taxon>
        <taxon>Terriglobales</taxon>
        <taxon>Acidobacteriaceae</taxon>
        <taxon>Granulicella</taxon>
    </lineage>
</organism>
<comment type="caution">
    <text evidence="1">The sequence shown here is derived from an EMBL/GenBank/DDBJ whole genome shotgun (WGS) entry which is preliminary data.</text>
</comment>